<evidence type="ECO:0000313" key="2">
    <source>
        <dbReference type="Proteomes" id="UP001186974"/>
    </source>
</evidence>
<protein>
    <submittedName>
        <fullName evidence="1">Uncharacterized protein</fullName>
    </submittedName>
</protein>
<name>A0ACC3D4Y6_9PEZI</name>
<keyword evidence="2" id="KW-1185">Reference proteome</keyword>
<dbReference type="EMBL" id="JAWDJW010007561">
    <property type="protein sequence ID" value="KAK3061918.1"/>
    <property type="molecule type" value="Genomic_DNA"/>
</dbReference>
<proteinExistence type="predicted"/>
<reference evidence="1" key="1">
    <citation type="submission" date="2024-09" db="EMBL/GenBank/DDBJ databases">
        <title>Black Yeasts Isolated from many extreme environments.</title>
        <authorList>
            <person name="Coleine C."/>
            <person name="Stajich J.E."/>
            <person name="Selbmann L."/>
        </authorList>
    </citation>
    <scope>NUCLEOTIDE SEQUENCE</scope>
    <source>
        <strain evidence="1">CCFEE 5737</strain>
    </source>
</reference>
<organism evidence="1 2">
    <name type="scientific">Coniosporium uncinatum</name>
    <dbReference type="NCBI Taxonomy" id="93489"/>
    <lineage>
        <taxon>Eukaryota</taxon>
        <taxon>Fungi</taxon>
        <taxon>Dikarya</taxon>
        <taxon>Ascomycota</taxon>
        <taxon>Pezizomycotina</taxon>
        <taxon>Dothideomycetes</taxon>
        <taxon>Dothideomycetes incertae sedis</taxon>
        <taxon>Coniosporium</taxon>
    </lineage>
</organism>
<comment type="caution">
    <text evidence="1">The sequence shown here is derived from an EMBL/GenBank/DDBJ whole genome shotgun (WGS) entry which is preliminary data.</text>
</comment>
<accession>A0ACC3D4Y6</accession>
<dbReference type="Proteomes" id="UP001186974">
    <property type="component" value="Unassembled WGS sequence"/>
</dbReference>
<gene>
    <name evidence="1" type="ORF">LTS18_005178</name>
</gene>
<sequence>MATAHLTSDNSRRIPLINPDNVLEDVIGQSVAVKDEELDDDDPFRDPFHDPDEEPDDDVDEQDTEEEEEEDDGTPGEFQTKQKLTPSQPILLTVEQLIDLLNGPYLDINPDYQRGMVWSGQQMSGLINSLLENYYVPPILFKRTHITLADGSTRIKRVCVNGKQRLSSIKAFVNGKISCRDRTGKKWCVR</sequence>
<evidence type="ECO:0000313" key="1">
    <source>
        <dbReference type="EMBL" id="KAK3061918.1"/>
    </source>
</evidence>